<dbReference type="Proteomes" id="UP000002608">
    <property type="component" value="Chromosome"/>
</dbReference>
<dbReference type="GO" id="GO:0008781">
    <property type="term" value="F:N-acylneuraminate cytidylyltransferase activity"/>
    <property type="evidence" value="ECO:0007669"/>
    <property type="project" value="TreeGrafter"/>
</dbReference>
<dbReference type="Pfam" id="PF02348">
    <property type="entry name" value="CTP_transf_3"/>
    <property type="match status" value="1"/>
</dbReference>
<protein>
    <submittedName>
        <fullName evidence="1">Acylneuraminate cytidylyltransferase</fullName>
    </submittedName>
</protein>
<organism evidence="1 2">
    <name type="scientific">Shewanella pealeana (strain ATCC 700345 / ANG-SQ1)</name>
    <dbReference type="NCBI Taxonomy" id="398579"/>
    <lineage>
        <taxon>Bacteria</taxon>
        <taxon>Pseudomonadati</taxon>
        <taxon>Pseudomonadota</taxon>
        <taxon>Gammaproteobacteria</taxon>
        <taxon>Alteromonadales</taxon>
        <taxon>Shewanellaceae</taxon>
        <taxon>Shewanella</taxon>
    </lineage>
</organism>
<evidence type="ECO:0000313" key="1">
    <source>
        <dbReference type="EMBL" id="ABV85381.1"/>
    </source>
</evidence>
<dbReference type="Gene3D" id="3.90.550.10">
    <property type="entry name" value="Spore Coat Polysaccharide Biosynthesis Protein SpsA, Chain A"/>
    <property type="match status" value="1"/>
</dbReference>
<sequence length="230" mass="25653">MIKNKRVLALIPARGGSKRLPRKNILPLAGIPLIAWTIDAALKSKYIDRVVVSTDDEEIMCVSKQFGAEAPFVRPVELASDTATSTDVVLHALNFFKNDFDVIVLLQPSSPLREESDIDRVIEQLVSQDANGIVSVSECEHTPLWSNTLPADGNMSSFITKDALKRSQDLKTFYRLNGAIYCYKTDYFIANQGGSYADGVYACIMKKEKSVDIDDITDFKFAEFLIGLYR</sequence>
<dbReference type="RefSeq" id="WP_012153327.1">
    <property type="nucleotide sequence ID" value="NC_009901.1"/>
</dbReference>
<proteinExistence type="predicted"/>
<keyword evidence="1" id="KW-0548">Nucleotidyltransferase</keyword>
<dbReference type="eggNOG" id="COG1083">
    <property type="taxonomic scope" value="Bacteria"/>
</dbReference>
<dbReference type="InterPro" id="IPR050793">
    <property type="entry name" value="CMP-NeuNAc_synthase"/>
</dbReference>
<keyword evidence="1" id="KW-0808">Transferase</keyword>
<dbReference type="PANTHER" id="PTHR21485:SF6">
    <property type="entry name" value="N-ACYLNEURAMINATE CYTIDYLYLTRANSFERASE-RELATED"/>
    <property type="match status" value="1"/>
</dbReference>
<dbReference type="CDD" id="cd02513">
    <property type="entry name" value="CMP-NeuAc_Synthase"/>
    <property type="match status" value="1"/>
</dbReference>
<accession>A8GYJ4</accession>
<dbReference type="InterPro" id="IPR029044">
    <property type="entry name" value="Nucleotide-diphossugar_trans"/>
</dbReference>
<dbReference type="HOGENOM" id="CLU_042930_1_1_6"/>
<dbReference type="InterPro" id="IPR003329">
    <property type="entry name" value="Cytidylyl_trans"/>
</dbReference>
<dbReference type="EMBL" id="CP000851">
    <property type="protein sequence ID" value="ABV85381.1"/>
    <property type="molecule type" value="Genomic_DNA"/>
</dbReference>
<evidence type="ECO:0000313" key="2">
    <source>
        <dbReference type="Proteomes" id="UP000002608"/>
    </source>
</evidence>
<name>A8GYJ4_SHEPA</name>
<keyword evidence="2" id="KW-1185">Reference proteome</keyword>
<dbReference type="SUPFAM" id="SSF53448">
    <property type="entry name" value="Nucleotide-diphospho-sugar transferases"/>
    <property type="match status" value="1"/>
</dbReference>
<dbReference type="PANTHER" id="PTHR21485">
    <property type="entry name" value="HAD SUPERFAMILY MEMBERS CMAS AND KDSC"/>
    <property type="match status" value="1"/>
</dbReference>
<dbReference type="KEGG" id="spl:Spea_0052"/>
<reference evidence="1 2" key="1">
    <citation type="submission" date="2007-10" db="EMBL/GenBank/DDBJ databases">
        <title>Complete sequence of Shewanella pealeana ATCC 700345.</title>
        <authorList>
            <consortium name="US DOE Joint Genome Institute"/>
            <person name="Copeland A."/>
            <person name="Lucas S."/>
            <person name="Lapidus A."/>
            <person name="Barry K."/>
            <person name="Glavina del Rio T."/>
            <person name="Dalin E."/>
            <person name="Tice H."/>
            <person name="Pitluck S."/>
            <person name="Chertkov O."/>
            <person name="Brettin T."/>
            <person name="Bruce D."/>
            <person name="Detter J.C."/>
            <person name="Han C."/>
            <person name="Schmutz J."/>
            <person name="Larimer F."/>
            <person name="Land M."/>
            <person name="Hauser L."/>
            <person name="Kyrpides N."/>
            <person name="Kim E."/>
            <person name="Zhao J.-S.Z."/>
            <person name="Manno D."/>
            <person name="Hawari J."/>
            <person name="Richardson P."/>
        </authorList>
    </citation>
    <scope>NUCLEOTIDE SEQUENCE [LARGE SCALE GENOMIC DNA]</scope>
    <source>
        <strain evidence="2">ATCC 700345 / ANG-SQ1</strain>
    </source>
</reference>
<gene>
    <name evidence="1" type="ordered locus">Spea_0052</name>
</gene>
<dbReference type="STRING" id="398579.Spea_0052"/>
<dbReference type="AlphaFoldDB" id="A8GYJ4"/>
<dbReference type="OrthoDB" id="9805604at2"/>